<name>A0ACA9MUU9_9GLOM</name>
<feature type="non-terminal residue" evidence="1">
    <location>
        <position position="1"/>
    </location>
</feature>
<evidence type="ECO:0000313" key="2">
    <source>
        <dbReference type="Proteomes" id="UP000789366"/>
    </source>
</evidence>
<proteinExistence type="predicted"/>
<evidence type="ECO:0000313" key="1">
    <source>
        <dbReference type="EMBL" id="CAG8609995.1"/>
    </source>
</evidence>
<dbReference type="Proteomes" id="UP000789366">
    <property type="component" value="Unassembled WGS sequence"/>
</dbReference>
<reference evidence="1" key="1">
    <citation type="submission" date="2021-06" db="EMBL/GenBank/DDBJ databases">
        <authorList>
            <person name="Kallberg Y."/>
            <person name="Tangrot J."/>
            <person name="Rosling A."/>
        </authorList>
    </citation>
    <scope>NUCLEOTIDE SEQUENCE</scope>
    <source>
        <strain evidence="1">28 12/20/2015</strain>
    </source>
</reference>
<accession>A0ACA9MUU9</accession>
<comment type="caution">
    <text evidence="1">The sequence shown here is derived from an EMBL/GenBank/DDBJ whole genome shotgun (WGS) entry which is preliminary data.</text>
</comment>
<dbReference type="EMBL" id="CAJVPW010009878">
    <property type="protein sequence ID" value="CAG8609995.1"/>
    <property type="molecule type" value="Genomic_DNA"/>
</dbReference>
<gene>
    <name evidence="1" type="ORF">SPELUC_LOCUS7462</name>
</gene>
<keyword evidence="2" id="KW-1185">Reference proteome</keyword>
<organism evidence="1 2">
    <name type="scientific">Cetraspora pellucida</name>
    <dbReference type="NCBI Taxonomy" id="1433469"/>
    <lineage>
        <taxon>Eukaryota</taxon>
        <taxon>Fungi</taxon>
        <taxon>Fungi incertae sedis</taxon>
        <taxon>Mucoromycota</taxon>
        <taxon>Glomeromycotina</taxon>
        <taxon>Glomeromycetes</taxon>
        <taxon>Diversisporales</taxon>
        <taxon>Gigasporaceae</taxon>
        <taxon>Cetraspora</taxon>
    </lineage>
</organism>
<protein>
    <submittedName>
        <fullName evidence="1">3175_t:CDS:1</fullName>
    </submittedName>
</protein>
<sequence>AYVLQSQESPEMSNKPRKKTRSEYVLQSQESSEMSNKYRKKQEVLVTSSQDKKQKQRKMKSYIPDIQGICFTILRKPRDV</sequence>